<dbReference type="PANTHER" id="PTHR11102:SF160">
    <property type="entry name" value="ERAD-ASSOCIATED E3 UBIQUITIN-PROTEIN LIGASE COMPONENT HRD3"/>
    <property type="match status" value="1"/>
</dbReference>
<dbReference type="SMART" id="SM00671">
    <property type="entry name" value="SEL1"/>
    <property type="match status" value="4"/>
</dbReference>
<name>A0A291G909_9RHOB</name>
<dbReference type="InterPro" id="IPR006597">
    <property type="entry name" value="Sel1-like"/>
</dbReference>
<evidence type="ECO:0000256" key="1">
    <source>
        <dbReference type="SAM" id="SignalP"/>
    </source>
</evidence>
<dbReference type="Gene3D" id="1.25.40.10">
    <property type="entry name" value="Tetratricopeptide repeat domain"/>
    <property type="match status" value="1"/>
</dbReference>
<evidence type="ECO:0000313" key="2">
    <source>
        <dbReference type="EMBL" id="ATG47043.1"/>
    </source>
</evidence>
<evidence type="ECO:0008006" key="4">
    <source>
        <dbReference type="Google" id="ProtNLM"/>
    </source>
</evidence>
<dbReference type="InterPro" id="IPR011990">
    <property type="entry name" value="TPR-like_helical_dom_sf"/>
</dbReference>
<reference evidence="2 3" key="1">
    <citation type="submission" date="2017-06" db="EMBL/GenBank/DDBJ databases">
        <title>Celeribacter sp. TSPH2 complete genome sequence.</title>
        <authorList>
            <person name="Woo J.-H."/>
            <person name="Kim H.-S."/>
        </authorList>
    </citation>
    <scope>NUCLEOTIDE SEQUENCE [LARGE SCALE GENOMIC DNA]</scope>
    <source>
        <strain evidence="2 3">TSPH2</strain>
    </source>
</reference>
<dbReference type="InterPro" id="IPR050767">
    <property type="entry name" value="Sel1_AlgK"/>
</dbReference>
<keyword evidence="3" id="KW-1185">Reference proteome</keyword>
<organism evidence="2 3">
    <name type="scientific">Celeribacter ethanolicus</name>
    <dbReference type="NCBI Taxonomy" id="1758178"/>
    <lineage>
        <taxon>Bacteria</taxon>
        <taxon>Pseudomonadati</taxon>
        <taxon>Pseudomonadota</taxon>
        <taxon>Alphaproteobacteria</taxon>
        <taxon>Rhodobacterales</taxon>
        <taxon>Roseobacteraceae</taxon>
        <taxon>Celeribacter</taxon>
    </lineage>
</organism>
<dbReference type="SUPFAM" id="SSF81901">
    <property type="entry name" value="HCP-like"/>
    <property type="match status" value="1"/>
</dbReference>
<accession>A0A291G909</accession>
<keyword evidence="1" id="KW-0732">Signal</keyword>
<dbReference type="Pfam" id="PF08238">
    <property type="entry name" value="Sel1"/>
    <property type="match status" value="4"/>
</dbReference>
<dbReference type="AlphaFoldDB" id="A0A291G909"/>
<dbReference type="STRING" id="1758178.GCA_001550095_00514"/>
<protein>
    <recommendedName>
        <fullName evidence="4">Sel1 repeat family protein</fullName>
    </recommendedName>
</protein>
<feature type="chain" id="PRO_5012268082" description="Sel1 repeat family protein" evidence="1">
    <location>
        <begin position="33"/>
        <end position="451"/>
    </location>
</feature>
<dbReference type="Proteomes" id="UP000217935">
    <property type="component" value="Chromosome"/>
</dbReference>
<dbReference type="RefSeq" id="WP_096805176.1">
    <property type="nucleotide sequence ID" value="NZ_CP022196.1"/>
</dbReference>
<evidence type="ECO:0000313" key="3">
    <source>
        <dbReference type="Proteomes" id="UP000217935"/>
    </source>
</evidence>
<dbReference type="PROSITE" id="PS51257">
    <property type="entry name" value="PROKAR_LIPOPROTEIN"/>
    <property type="match status" value="1"/>
</dbReference>
<dbReference type="KEGG" id="ceh:CEW89_05325"/>
<gene>
    <name evidence="2" type="ORF">CEW89_05325</name>
</gene>
<sequence>MLHSGLRKIARWGTLWGTVSLACLALPLAGGAQDLDAPALKAAAEAGDMVAARQLGSALLWGYGGVDQDVEAATLLLTHAAEAGDAKAQSTLGQAYLWGTPLAKDLAEADRLLSAAAALGDASAMRVLGQQLIGGWVMPQDIERGLPLLEGAAAQGDVPAKIALGEFYLYGKPLAKDWTRAEALFEEAAAAGDGSGLAAYGAMLMWSEKDWRTAEADLIRAGEMGEGGAWVTLAEGAMYGYLGADSRGKFDGFADKARAAGEERIAVLESQRATWGISMEASGPKALAELETAAEDGNVTALLNLISLQRDGNRYNIRKDPAGALASLEAHGDLLSAEQRTQYALTIEAATHRMKQDLPKMAARIEAAVAETPGLMTDWFGKELYKANPNLAIYMLQADLKAQGLYGGAQDGYAGPRTLKGLYKMCKALPGEENCGDRVLDAGLIGKLLAR</sequence>
<dbReference type="PANTHER" id="PTHR11102">
    <property type="entry name" value="SEL-1-LIKE PROTEIN"/>
    <property type="match status" value="1"/>
</dbReference>
<dbReference type="EMBL" id="CP022196">
    <property type="protein sequence ID" value="ATG47043.1"/>
    <property type="molecule type" value="Genomic_DNA"/>
</dbReference>
<proteinExistence type="predicted"/>
<feature type="signal peptide" evidence="1">
    <location>
        <begin position="1"/>
        <end position="32"/>
    </location>
</feature>